<keyword evidence="8" id="KW-1185">Reference proteome</keyword>
<dbReference type="PANTHER" id="PTHR13789">
    <property type="entry name" value="MONOOXYGENASE"/>
    <property type="match status" value="1"/>
</dbReference>
<dbReference type="InterPro" id="IPR050493">
    <property type="entry name" value="FAD-dep_Monooxygenase_BioMet"/>
</dbReference>
<evidence type="ECO:0000256" key="2">
    <source>
        <dbReference type="ARBA" id="ARBA00022630"/>
    </source>
</evidence>
<evidence type="ECO:0000256" key="4">
    <source>
        <dbReference type="ARBA" id="ARBA00023002"/>
    </source>
</evidence>
<keyword evidence="2" id="KW-0285">Flavoprotein</keyword>
<dbReference type="InterPro" id="IPR002938">
    <property type="entry name" value="FAD-bd"/>
</dbReference>
<evidence type="ECO:0000313" key="7">
    <source>
        <dbReference type="EMBL" id="GAA3619854.1"/>
    </source>
</evidence>
<dbReference type="SUPFAM" id="SSF54373">
    <property type="entry name" value="FAD-linked reductases, C-terminal domain"/>
    <property type="match status" value="1"/>
</dbReference>
<comment type="caution">
    <text evidence="7">The sequence shown here is derived from an EMBL/GenBank/DDBJ whole genome shotgun (WGS) entry which is preliminary data.</text>
</comment>
<accession>A0ABP6ZVN5</accession>
<sequence length="195" mass="21186">MRMWLGPGKHLVSYPVSAGRLLSLAAALPADIADTESWTRQGPAEEFAAALAGWDPDIHTIVSAATTTLRLPLFDRPPLKDAGSGRVTVLGDAAHPMLPFFAQGAAQAIEDAWVLGRSLEGATRSTAPDALRSYEKARHARTATVQQRSIRNGDLFQLPNGFKQRARDVILRRYSLSKFDWLYGYDADRALAAGA</sequence>
<keyword evidence="3" id="KW-0274">FAD</keyword>
<dbReference type="PANTHER" id="PTHR13789:SF318">
    <property type="entry name" value="GERANYLGERANYL DIPHOSPHATE REDUCTASE"/>
    <property type="match status" value="1"/>
</dbReference>
<dbReference type="Gene3D" id="3.50.50.60">
    <property type="entry name" value="FAD/NAD(P)-binding domain"/>
    <property type="match status" value="1"/>
</dbReference>
<reference evidence="8" key="1">
    <citation type="journal article" date="2019" name="Int. J. Syst. Evol. Microbiol.">
        <title>The Global Catalogue of Microorganisms (GCM) 10K type strain sequencing project: providing services to taxonomists for standard genome sequencing and annotation.</title>
        <authorList>
            <consortium name="The Broad Institute Genomics Platform"/>
            <consortium name="The Broad Institute Genome Sequencing Center for Infectious Disease"/>
            <person name="Wu L."/>
            <person name="Ma J."/>
        </authorList>
    </citation>
    <scope>NUCLEOTIDE SEQUENCE [LARGE SCALE GENOMIC DNA]</scope>
    <source>
        <strain evidence="8">JCM 17326</strain>
    </source>
</reference>
<evidence type="ECO:0000256" key="1">
    <source>
        <dbReference type="ARBA" id="ARBA00001974"/>
    </source>
</evidence>
<evidence type="ECO:0000256" key="3">
    <source>
        <dbReference type="ARBA" id="ARBA00022827"/>
    </source>
</evidence>
<comment type="cofactor">
    <cofactor evidence="1">
        <name>FAD</name>
        <dbReference type="ChEBI" id="CHEBI:57692"/>
    </cofactor>
</comment>
<keyword evidence="4" id="KW-0560">Oxidoreductase</keyword>
<dbReference type="SUPFAM" id="SSF51905">
    <property type="entry name" value="FAD/NAD(P)-binding domain"/>
    <property type="match status" value="1"/>
</dbReference>
<organism evidence="7 8">
    <name type="scientific">Nonomuraea rosea</name>
    <dbReference type="NCBI Taxonomy" id="638574"/>
    <lineage>
        <taxon>Bacteria</taxon>
        <taxon>Bacillati</taxon>
        <taxon>Actinomycetota</taxon>
        <taxon>Actinomycetes</taxon>
        <taxon>Streptosporangiales</taxon>
        <taxon>Streptosporangiaceae</taxon>
        <taxon>Nonomuraea</taxon>
    </lineage>
</organism>
<keyword evidence="5" id="KW-0503">Monooxygenase</keyword>
<proteinExistence type="predicted"/>
<protein>
    <recommendedName>
        <fullName evidence="6">FAD-binding domain-containing protein</fullName>
    </recommendedName>
</protein>
<feature type="domain" description="FAD-binding" evidence="6">
    <location>
        <begin position="83"/>
        <end position="148"/>
    </location>
</feature>
<evidence type="ECO:0000313" key="8">
    <source>
        <dbReference type="Proteomes" id="UP001500630"/>
    </source>
</evidence>
<name>A0ABP6ZVN5_9ACTN</name>
<dbReference type="InterPro" id="IPR036188">
    <property type="entry name" value="FAD/NAD-bd_sf"/>
</dbReference>
<dbReference type="PRINTS" id="PR00420">
    <property type="entry name" value="RNGMNOXGNASE"/>
</dbReference>
<dbReference type="EMBL" id="BAABDQ010000061">
    <property type="protein sequence ID" value="GAA3619854.1"/>
    <property type="molecule type" value="Genomic_DNA"/>
</dbReference>
<evidence type="ECO:0000256" key="5">
    <source>
        <dbReference type="ARBA" id="ARBA00023033"/>
    </source>
</evidence>
<gene>
    <name evidence="7" type="ORF">GCM10022419_126840</name>
</gene>
<dbReference type="Pfam" id="PF01494">
    <property type="entry name" value="FAD_binding_3"/>
    <property type="match status" value="1"/>
</dbReference>
<dbReference type="Proteomes" id="UP001500630">
    <property type="component" value="Unassembled WGS sequence"/>
</dbReference>
<evidence type="ECO:0000259" key="6">
    <source>
        <dbReference type="Pfam" id="PF01494"/>
    </source>
</evidence>